<evidence type="ECO:0000256" key="15">
    <source>
        <dbReference type="SAM" id="MobiDB-lite"/>
    </source>
</evidence>
<dbReference type="SMART" id="SM00387">
    <property type="entry name" value="HATPase_c"/>
    <property type="match status" value="1"/>
</dbReference>
<dbReference type="NCBIfam" id="NF040691">
    <property type="entry name" value="MtrAB_MtrB"/>
    <property type="match status" value="1"/>
</dbReference>
<evidence type="ECO:0000256" key="9">
    <source>
        <dbReference type="ARBA" id="ARBA00022777"/>
    </source>
</evidence>
<dbReference type="CDD" id="cd00082">
    <property type="entry name" value="HisKA"/>
    <property type="match status" value="1"/>
</dbReference>
<dbReference type="Pfam" id="PF00672">
    <property type="entry name" value="HAMP"/>
    <property type="match status" value="1"/>
</dbReference>
<dbReference type="InterPro" id="IPR003661">
    <property type="entry name" value="HisK_dim/P_dom"/>
</dbReference>
<dbReference type="Gene3D" id="6.10.340.10">
    <property type="match status" value="1"/>
</dbReference>
<keyword evidence="5" id="KW-0597">Phosphoprotein</keyword>
<keyword evidence="7 16" id="KW-0812">Transmembrane</keyword>
<organism evidence="19 20">
    <name type="scientific">Kytococcus aerolatus</name>
    <dbReference type="NCBI Taxonomy" id="592308"/>
    <lineage>
        <taxon>Bacteria</taxon>
        <taxon>Bacillati</taxon>
        <taxon>Actinomycetota</taxon>
        <taxon>Actinomycetes</taxon>
        <taxon>Micrococcales</taxon>
        <taxon>Kytococcaceae</taxon>
        <taxon>Kytococcus</taxon>
    </lineage>
</organism>
<evidence type="ECO:0000313" key="19">
    <source>
        <dbReference type="EMBL" id="SNC71477.1"/>
    </source>
</evidence>
<evidence type="ECO:0000256" key="2">
    <source>
        <dbReference type="ARBA" id="ARBA00004651"/>
    </source>
</evidence>
<keyword evidence="20" id="KW-1185">Reference proteome</keyword>
<evidence type="ECO:0000256" key="5">
    <source>
        <dbReference type="ARBA" id="ARBA00022553"/>
    </source>
</evidence>
<dbReference type="PANTHER" id="PTHR43711:SF1">
    <property type="entry name" value="HISTIDINE KINASE 1"/>
    <property type="match status" value="1"/>
</dbReference>
<dbReference type="CDD" id="cd06225">
    <property type="entry name" value="HAMP"/>
    <property type="match status" value="1"/>
</dbReference>
<dbReference type="GO" id="GO:0005524">
    <property type="term" value="F:ATP binding"/>
    <property type="evidence" value="ECO:0007669"/>
    <property type="project" value="UniProtKB-KW"/>
</dbReference>
<dbReference type="InterPro" id="IPR036097">
    <property type="entry name" value="HisK_dim/P_sf"/>
</dbReference>
<dbReference type="InterPro" id="IPR047669">
    <property type="entry name" value="MtrAB_MtrB"/>
</dbReference>
<evidence type="ECO:0000256" key="13">
    <source>
        <dbReference type="ARBA" id="ARBA00023136"/>
    </source>
</evidence>
<keyword evidence="9 19" id="KW-0418">Kinase</keyword>
<dbReference type="PANTHER" id="PTHR43711">
    <property type="entry name" value="TWO-COMPONENT HISTIDINE KINASE"/>
    <property type="match status" value="1"/>
</dbReference>
<keyword evidence="12" id="KW-0902">Two-component regulatory system</keyword>
<dbReference type="CDD" id="cd00075">
    <property type="entry name" value="HATPase"/>
    <property type="match status" value="1"/>
</dbReference>
<feature type="transmembrane region" description="Helical" evidence="16">
    <location>
        <begin position="26"/>
        <end position="45"/>
    </location>
</feature>
<feature type="compositionally biased region" description="Basic and acidic residues" evidence="15">
    <location>
        <begin position="524"/>
        <end position="537"/>
    </location>
</feature>
<feature type="domain" description="Histidine kinase" evidence="17">
    <location>
        <begin position="289"/>
        <end position="508"/>
    </location>
</feature>
<keyword evidence="6" id="KW-0808">Transferase</keyword>
<evidence type="ECO:0000259" key="17">
    <source>
        <dbReference type="PROSITE" id="PS50109"/>
    </source>
</evidence>
<gene>
    <name evidence="19" type="ORF">SAMN05445756_1505</name>
</gene>
<comment type="catalytic activity">
    <reaction evidence="1">
        <text>ATP + protein L-histidine = ADP + protein N-phospho-L-histidine.</text>
        <dbReference type="EC" id="2.7.13.3"/>
    </reaction>
</comment>
<sequence length="537" mass="58247">MAFSGLQRGLTAPVRGWRRSLRFRTVVMSILLTTLLSVVLGVTLYQNIGERLLRQRVDLAVAESSLAVGRGQAQFDALERSDASTLYATATDVVRESSSPGEDLSRRVALVRSLENTEGLAPVERPYADVNQAPHALRAALQEDPEHLQSMVTTAHDPDGGMSPVVLVGARVEIPGVGPHDMLFFHSLGAEQRTLDIVRSSFALGGLGLTLIAGLVTMVITHAVLDPLSRVSTTAREIAAGQLGRRTGMRGHDELARLGRAVDTMADVTERQIVELQDLSQLQQRFVSDVSHELRTPLTTIRMAAEVLHMQRDDFSSASARSAELLHGEVERFEQLLGDLLEISRQDAGQVELHREPVDLADLATRVVDGCRPLAGQNGVELRMDLPTDPAESTAEVEGRRVERILRNLVTNAIDHAEGQPVVIRVVGDADGVAVAVADSGIGLTPEQRERVFDRFWRADPARTRSAGGTGLGLSICEADAREHGGWLQVQSEPGEGAVFRLSLPRRAGERLIASALPLPAPHPGDDEAARRVEEKR</sequence>
<dbReference type="SMART" id="SM00388">
    <property type="entry name" value="HisKA"/>
    <property type="match status" value="1"/>
</dbReference>
<dbReference type="PROSITE" id="PS50109">
    <property type="entry name" value="HIS_KIN"/>
    <property type="match status" value="1"/>
</dbReference>
<dbReference type="InterPro" id="IPR005467">
    <property type="entry name" value="His_kinase_dom"/>
</dbReference>
<keyword evidence="4" id="KW-1003">Cell membrane</keyword>
<dbReference type="Proteomes" id="UP000198122">
    <property type="component" value="Unassembled WGS sequence"/>
</dbReference>
<dbReference type="GO" id="GO:0005886">
    <property type="term" value="C:plasma membrane"/>
    <property type="evidence" value="ECO:0007669"/>
    <property type="project" value="UniProtKB-SubCell"/>
</dbReference>
<feature type="region of interest" description="Disordered" evidence="15">
    <location>
        <begin position="517"/>
        <end position="537"/>
    </location>
</feature>
<feature type="domain" description="HAMP" evidence="18">
    <location>
        <begin position="222"/>
        <end position="274"/>
    </location>
</feature>
<evidence type="ECO:0000256" key="10">
    <source>
        <dbReference type="ARBA" id="ARBA00022840"/>
    </source>
</evidence>
<dbReference type="AlphaFoldDB" id="A0A212TZP4"/>
<evidence type="ECO:0000256" key="6">
    <source>
        <dbReference type="ARBA" id="ARBA00022679"/>
    </source>
</evidence>
<evidence type="ECO:0000313" key="20">
    <source>
        <dbReference type="Proteomes" id="UP000198122"/>
    </source>
</evidence>
<dbReference type="SUPFAM" id="SSF55874">
    <property type="entry name" value="ATPase domain of HSP90 chaperone/DNA topoisomerase II/histidine kinase"/>
    <property type="match status" value="1"/>
</dbReference>
<dbReference type="SMART" id="SM00304">
    <property type="entry name" value="HAMP"/>
    <property type="match status" value="1"/>
</dbReference>
<dbReference type="FunFam" id="3.30.565.10:FF:000013">
    <property type="entry name" value="Two-component sensor histidine kinase"/>
    <property type="match status" value="1"/>
</dbReference>
<comment type="subcellular location">
    <subcellularLocation>
        <location evidence="2">Cell membrane</location>
        <topology evidence="2">Multi-pass membrane protein</topology>
    </subcellularLocation>
</comment>
<dbReference type="GO" id="GO:0000155">
    <property type="term" value="F:phosphorelay sensor kinase activity"/>
    <property type="evidence" value="ECO:0007669"/>
    <property type="project" value="InterPro"/>
</dbReference>
<accession>A0A212TZP4</accession>
<dbReference type="InterPro" id="IPR003660">
    <property type="entry name" value="HAMP_dom"/>
</dbReference>
<evidence type="ECO:0000256" key="4">
    <source>
        <dbReference type="ARBA" id="ARBA00022475"/>
    </source>
</evidence>
<dbReference type="PROSITE" id="PS50885">
    <property type="entry name" value="HAMP"/>
    <property type="match status" value="1"/>
</dbReference>
<evidence type="ECO:0000256" key="1">
    <source>
        <dbReference type="ARBA" id="ARBA00000085"/>
    </source>
</evidence>
<proteinExistence type="predicted"/>
<dbReference type="Gene3D" id="1.10.287.130">
    <property type="match status" value="1"/>
</dbReference>
<dbReference type="SUPFAM" id="SSF47384">
    <property type="entry name" value="Homodimeric domain of signal transducing histidine kinase"/>
    <property type="match status" value="1"/>
</dbReference>
<dbReference type="InterPro" id="IPR036890">
    <property type="entry name" value="HATPase_C_sf"/>
</dbReference>
<dbReference type="SUPFAM" id="SSF158472">
    <property type="entry name" value="HAMP domain-like"/>
    <property type="match status" value="1"/>
</dbReference>
<evidence type="ECO:0000256" key="7">
    <source>
        <dbReference type="ARBA" id="ARBA00022692"/>
    </source>
</evidence>
<name>A0A212TZP4_9MICO</name>
<keyword evidence="13 16" id="KW-0472">Membrane</keyword>
<dbReference type="EC" id="2.7.13.3" evidence="3"/>
<protein>
    <recommendedName>
        <fullName evidence="14">Sensor histidine kinase MtrB</fullName>
        <ecNumber evidence="3">2.7.13.3</ecNumber>
    </recommendedName>
</protein>
<reference evidence="19 20" key="1">
    <citation type="submission" date="2017-06" db="EMBL/GenBank/DDBJ databases">
        <authorList>
            <person name="Kim H.J."/>
            <person name="Triplett B.A."/>
        </authorList>
    </citation>
    <scope>NUCLEOTIDE SEQUENCE [LARGE SCALE GENOMIC DNA]</scope>
    <source>
        <strain evidence="19 20">DSM 22179</strain>
    </source>
</reference>
<evidence type="ECO:0000256" key="12">
    <source>
        <dbReference type="ARBA" id="ARBA00023012"/>
    </source>
</evidence>
<dbReference type="InterPro" id="IPR004358">
    <property type="entry name" value="Sig_transdc_His_kin-like_C"/>
</dbReference>
<evidence type="ECO:0000256" key="14">
    <source>
        <dbReference type="ARBA" id="ARBA00035305"/>
    </source>
</evidence>
<dbReference type="Pfam" id="PF02518">
    <property type="entry name" value="HATPase_c"/>
    <property type="match status" value="1"/>
</dbReference>
<evidence type="ECO:0000256" key="3">
    <source>
        <dbReference type="ARBA" id="ARBA00012438"/>
    </source>
</evidence>
<dbReference type="InterPro" id="IPR003594">
    <property type="entry name" value="HATPase_dom"/>
</dbReference>
<evidence type="ECO:0000256" key="16">
    <source>
        <dbReference type="SAM" id="Phobius"/>
    </source>
</evidence>
<feature type="transmembrane region" description="Helical" evidence="16">
    <location>
        <begin position="202"/>
        <end position="225"/>
    </location>
</feature>
<evidence type="ECO:0000256" key="11">
    <source>
        <dbReference type="ARBA" id="ARBA00022989"/>
    </source>
</evidence>
<keyword evidence="8" id="KW-0547">Nucleotide-binding</keyword>
<dbReference type="Pfam" id="PF00512">
    <property type="entry name" value="HisKA"/>
    <property type="match status" value="1"/>
</dbReference>
<keyword evidence="10" id="KW-0067">ATP-binding</keyword>
<dbReference type="PRINTS" id="PR00344">
    <property type="entry name" value="BCTRLSENSOR"/>
</dbReference>
<dbReference type="Gene3D" id="3.30.565.10">
    <property type="entry name" value="Histidine kinase-like ATPase, C-terminal domain"/>
    <property type="match status" value="1"/>
</dbReference>
<dbReference type="InterPro" id="IPR050736">
    <property type="entry name" value="Sensor_HK_Regulatory"/>
</dbReference>
<evidence type="ECO:0000259" key="18">
    <source>
        <dbReference type="PROSITE" id="PS50885"/>
    </source>
</evidence>
<evidence type="ECO:0000256" key="8">
    <source>
        <dbReference type="ARBA" id="ARBA00022741"/>
    </source>
</evidence>
<keyword evidence="11 16" id="KW-1133">Transmembrane helix</keyword>
<dbReference type="EMBL" id="FYEZ01000002">
    <property type="protein sequence ID" value="SNC71477.1"/>
    <property type="molecule type" value="Genomic_DNA"/>
</dbReference>
<dbReference type="FunFam" id="1.10.287.130:FF:000010">
    <property type="entry name" value="Two-component sensor histidine kinase"/>
    <property type="match status" value="1"/>
</dbReference>
<dbReference type="RefSeq" id="WP_088818468.1">
    <property type="nucleotide sequence ID" value="NZ_FYEZ01000002.1"/>
</dbReference>